<dbReference type="AlphaFoldDB" id="A0A4R9LMA8"/>
<feature type="transmembrane region" description="Helical" evidence="1">
    <location>
        <begin position="303"/>
        <end position="320"/>
    </location>
</feature>
<keyword evidence="1" id="KW-0472">Membrane</keyword>
<feature type="transmembrane region" description="Helical" evidence="1">
    <location>
        <begin position="230"/>
        <end position="249"/>
    </location>
</feature>
<evidence type="ECO:0008006" key="4">
    <source>
        <dbReference type="Google" id="ProtNLM"/>
    </source>
</evidence>
<dbReference type="Proteomes" id="UP000298264">
    <property type="component" value="Unassembled WGS sequence"/>
</dbReference>
<evidence type="ECO:0000313" key="2">
    <source>
        <dbReference type="EMBL" id="TGN09385.1"/>
    </source>
</evidence>
<reference evidence="2" key="1">
    <citation type="journal article" date="2019" name="PLoS Negl. Trop. Dis.">
        <title>Revisiting the worldwide diversity of Leptospira species in the environment.</title>
        <authorList>
            <person name="Vincent A.T."/>
            <person name="Schiettekatte O."/>
            <person name="Bourhy P."/>
            <person name="Veyrier F.J."/>
            <person name="Picardeau M."/>
        </authorList>
    </citation>
    <scope>NUCLEOTIDE SEQUENCE [LARGE SCALE GENOMIC DNA]</scope>
    <source>
        <strain evidence="2">201400974</strain>
    </source>
</reference>
<feature type="transmembrane region" description="Helical" evidence="1">
    <location>
        <begin position="118"/>
        <end position="139"/>
    </location>
</feature>
<feature type="transmembrane region" description="Helical" evidence="1">
    <location>
        <begin position="388"/>
        <end position="406"/>
    </location>
</feature>
<keyword evidence="1" id="KW-1133">Transmembrane helix</keyword>
<name>A0A4R9LMA8_9LEPT</name>
<feature type="transmembrane region" description="Helical" evidence="1">
    <location>
        <begin position="332"/>
        <end position="352"/>
    </location>
</feature>
<comment type="caution">
    <text evidence="2">The sequence shown here is derived from an EMBL/GenBank/DDBJ whole genome shotgun (WGS) entry which is preliminary data.</text>
</comment>
<feature type="transmembrane region" description="Helical" evidence="1">
    <location>
        <begin position="748"/>
        <end position="766"/>
    </location>
</feature>
<keyword evidence="1" id="KW-0812">Transmembrane</keyword>
<dbReference type="RefSeq" id="WP_135764767.1">
    <property type="nucleotide sequence ID" value="NZ_RQHV01000052.1"/>
</dbReference>
<feature type="transmembrane region" description="Helical" evidence="1">
    <location>
        <begin position="159"/>
        <end position="178"/>
    </location>
</feature>
<evidence type="ECO:0000256" key="1">
    <source>
        <dbReference type="SAM" id="Phobius"/>
    </source>
</evidence>
<keyword evidence="3" id="KW-1185">Reference proteome</keyword>
<protein>
    <recommendedName>
        <fullName evidence="4">Membrane protein 6-pyruvoyl-tetrahydropterin synthase-related domain-containing protein</fullName>
    </recommendedName>
</protein>
<feature type="transmembrane region" description="Helical" evidence="1">
    <location>
        <begin position="75"/>
        <end position="106"/>
    </location>
</feature>
<sequence>MKSNVIKIGSVLFLGLFFLWKFSNYLTGAEPVGWDTGGHYQLANVYRESFENFDSLAWDDGWFGGFAAFYFYPPFFYFLTNIISIFLPVSFPFAFGFGIFLIIPLLSYSIIRFLNVFVLNRLPLSYLLPIYGTSVLFYFSYSGDGLQGTSAIGMQQGTFISSLAHGFLLISLTHLEVFRKTKSREEGIKFILISSLLIYTHFLTSFFWGLAVLLHLIVFRKDWFQNLKSYFFFFIAILMLSFPILYNYLKFSGYTSGIFYGYTYPPLLSILGKDAYDVALASTGNGENFLIAYIRELLLSGRIVSIFLLFGFVSLCVRFLKHRNGRRYATVFTFFFLWLSLDNTFGYIIPGLMIHNYRAFDSAFLGFSMLSVLGVTHIMMRWKWKLPVQWGLVFLFLFTLRNFIFFQPKEVLSDRNVSKEMELHLHEAEKALELLPKGALVFPEIVRTSIILDTPHFWSNLLRKHGLRNALGLTVESSLYPTLAFNWEEFGLEHTFRWGTNLSWKNLWVSSLTGDNENAQLPEFLRRSGVRYLTGHTGAFYEFIKNRKNDFKILFRSGPFLIVELLYPSEKPNLPGGYLSYSWLHSKTATKPDVFLRDSNTILARLVSHNILIRIVNLESSSEFSDDDLKQSLSFLFLSVDPKYSLDGIAYAKSFAQKGIHIILLGVPAPPNDPYIWDWSPDVEEKMKTYLKTLQLKTNPWKFHNIGYFPELKESDGKSLYQSDSHQLAVINGKERINVSLSGFRSKWITWALILLPIFYLLVPIIRKTRYLSFS</sequence>
<organism evidence="2 3">
    <name type="scientific">Leptospira ilyithenensis</name>
    <dbReference type="NCBI Taxonomy" id="2484901"/>
    <lineage>
        <taxon>Bacteria</taxon>
        <taxon>Pseudomonadati</taxon>
        <taxon>Spirochaetota</taxon>
        <taxon>Spirochaetia</taxon>
        <taxon>Leptospirales</taxon>
        <taxon>Leptospiraceae</taxon>
        <taxon>Leptospira</taxon>
    </lineage>
</organism>
<dbReference type="OrthoDB" id="310894at2"/>
<gene>
    <name evidence="2" type="ORF">EHS11_12615</name>
</gene>
<dbReference type="EMBL" id="RQHV01000052">
    <property type="protein sequence ID" value="TGN09385.1"/>
    <property type="molecule type" value="Genomic_DNA"/>
</dbReference>
<evidence type="ECO:0000313" key="3">
    <source>
        <dbReference type="Proteomes" id="UP000298264"/>
    </source>
</evidence>
<feature type="transmembrane region" description="Helical" evidence="1">
    <location>
        <begin position="364"/>
        <end position="382"/>
    </location>
</feature>
<proteinExistence type="predicted"/>
<accession>A0A4R9LMA8</accession>
<feature type="transmembrane region" description="Helical" evidence="1">
    <location>
        <begin position="190"/>
        <end position="218"/>
    </location>
</feature>